<organism evidence="1 2">
    <name type="scientific">Hibiscus sabdariffa</name>
    <name type="common">roselle</name>
    <dbReference type="NCBI Taxonomy" id="183260"/>
    <lineage>
        <taxon>Eukaryota</taxon>
        <taxon>Viridiplantae</taxon>
        <taxon>Streptophyta</taxon>
        <taxon>Embryophyta</taxon>
        <taxon>Tracheophyta</taxon>
        <taxon>Spermatophyta</taxon>
        <taxon>Magnoliopsida</taxon>
        <taxon>eudicotyledons</taxon>
        <taxon>Gunneridae</taxon>
        <taxon>Pentapetalae</taxon>
        <taxon>rosids</taxon>
        <taxon>malvids</taxon>
        <taxon>Malvales</taxon>
        <taxon>Malvaceae</taxon>
        <taxon>Malvoideae</taxon>
        <taxon>Hibiscus</taxon>
    </lineage>
</organism>
<dbReference type="Proteomes" id="UP001396334">
    <property type="component" value="Unassembled WGS sequence"/>
</dbReference>
<protein>
    <submittedName>
        <fullName evidence="1">Uncharacterized protein</fullName>
    </submittedName>
</protein>
<evidence type="ECO:0000313" key="2">
    <source>
        <dbReference type="Proteomes" id="UP001396334"/>
    </source>
</evidence>
<gene>
    <name evidence="1" type="ORF">V6N11_031640</name>
</gene>
<comment type="caution">
    <text evidence="1">The sequence shown here is derived from an EMBL/GenBank/DDBJ whole genome shotgun (WGS) entry which is preliminary data.</text>
</comment>
<name>A0ABR2SY90_9ROSI</name>
<proteinExistence type="predicted"/>
<evidence type="ECO:0000313" key="1">
    <source>
        <dbReference type="EMBL" id="KAK9030210.1"/>
    </source>
</evidence>
<accession>A0ABR2SY90</accession>
<sequence length="115" mass="13065">MACTATTPNSPFRREHNPPITLSSFAIIRELHHQNPSVFPSNSHVPRCVFRHQEPCVLFSKFVPPFCHYRPGEVLIFLQSTRVCCHAELIASPSFLKVFWKPNSDCNTKVGCVLD</sequence>
<keyword evidence="2" id="KW-1185">Reference proteome</keyword>
<reference evidence="1 2" key="1">
    <citation type="journal article" date="2024" name="G3 (Bethesda)">
        <title>Genome assembly of Hibiscus sabdariffa L. provides insights into metabolisms of medicinal natural products.</title>
        <authorList>
            <person name="Kim T."/>
        </authorList>
    </citation>
    <scope>NUCLEOTIDE SEQUENCE [LARGE SCALE GENOMIC DNA]</scope>
    <source>
        <strain evidence="1">TK-2024</strain>
        <tissue evidence="1">Old leaves</tissue>
    </source>
</reference>
<dbReference type="EMBL" id="JBBPBN010000010">
    <property type="protein sequence ID" value="KAK9030210.1"/>
    <property type="molecule type" value="Genomic_DNA"/>
</dbReference>